<evidence type="ECO:0008006" key="5">
    <source>
        <dbReference type="Google" id="ProtNLM"/>
    </source>
</evidence>
<keyword evidence="4" id="KW-1185">Reference proteome</keyword>
<dbReference type="OrthoDB" id="185373at2759"/>
<feature type="compositionally biased region" description="Basic and acidic residues" evidence="1">
    <location>
        <begin position="91"/>
        <end position="110"/>
    </location>
</feature>
<evidence type="ECO:0000256" key="2">
    <source>
        <dbReference type="SAM" id="SignalP"/>
    </source>
</evidence>
<evidence type="ECO:0000256" key="1">
    <source>
        <dbReference type="SAM" id="MobiDB-lite"/>
    </source>
</evidence>
<feature type="chain" id="PRO_5024423649" description="Secreted protein" evidence="2">
    <location>
        <begin position="28"/>
        <end position="110"/>
    </location>
</feature>
<reference evidence="3 4" key="1">
    <citation type="submission" date="2019-06" db="EMBL/GenBank/DDBJ databases">
        <title>A chromosomal-level reference genome of Carpinus fangiana (Coryloideae, Betulaceae).</title>
        <authorList>
            <person name="Yang X."/>
            <person name="Wang Z."/>
            <person name="Zhang L."/>
            <person name="Hao G."/>
            <person name="Liu J."/>
            <person name="Yang Y."/>
        </authorList>
    </citation>
    <scope>NUCLEOTIDE SEQUENCE [LARGE SCALE GENOMIC DNA]</scope>
    <source>
        <strain evidence="3">Cfa_2016G</strain>
        <tissue evidence="3">Leaf</tissue>
    </source>
</reference>
<feature type="signal peptide" evidence="2">
    <location>
        <begin position="1"/>
        <end position="27"/>
    </location>
</feature>
<evidence type="ECO:0000313" key="4">
    <source>
        <dbReference type="Proteomes" id="UP000327013"/>
    </source>
</evidence>
<feature type="region of interest" description="Disordered" evidence="1">
    <location>
        <begin position="51"/>
        <end position="110"/>
    </location>
</feature>
<dbReference type="EMBL" id="CM017328">
    <property type="protein sequence ID" value="KAE8124606.1"/>
    <property type="molecule type" value="Genomic_DNA"/>
</dbReference>
<sequence>MKGQRTTWKLGVLELLFCFCFYRLGSEVDVCLELGRKKMVFTIDQRRRIGFKNPRGSSRRGSGGRRPWVSGRDPRLGQTCLDLTMGWPARGRSDETEKEGTMRERRTMTE</sequence>
<evidence type="ECO:0000313" key="3">
    <source>
        <dbReference type="EMBL" id="KAE8124606.1"/>
    </source>
</evidence>
<keyword evidence="2" id="KW-0732">Signal</keyword>
<organism evidence="3 4">
    <name type="scientific">Carpinus fangiana</name>
    <dbReference type="NCBI Taxonomy" id="176857"/>
    <lineage>
        <taxon>Eukaryota</taxon>
        <taxon>Viridiplantae</taxon>
        <taxon>Streptophyta</taxon>
        <taxon>Embryophyta</taxon>
        <taxon>Tracheophyta</taxon>
        <taxon>Spermatophyta</taxon>
        <taxon>Magnoliopsida</taxon>
        <taxon>eudicotyledons</taxon>
        <taxon>Gunneridae</taxon>
        <taxon>Pentapetalae</taxon>
        <taxon>rosids</taxon>
        <taxon>fabids</taxon>
        <taxon>Fagales</taxon>
        <taxon>Betulaceae</taxon>
        <taxon>Carpinus</taxon>
    </lineage>
</organism>
<protein>
    <recommendedName>
        <fullName evidence="5">Secreted protein</fullName>
    </recommendedName>
</protein>
<accession>A0A5N6RQ87</accession>
<dbReference type="Proteomes" id="UP000327013">
    <property type="component" value="Chromosome 8"/>
</dbReference>
<dbReference type="AlphaFoldDB" id="A0A5N6RQ87"/>
<gene>
    <name evidence="3" type="ORF">FH972_019474</name>
</gene>
<name>A0A5N6RQ87_9ROSI</name>
<proteinExistence type="predicted"/>